<organism evidence="2 3">
    <name type="scientific">Methylocystis rosea</name>
    <dbReference type="NCBI Taxonomy" id="173366"/>
    <lineage>
        <taxon>Bacteria</taxon>
        <taxon>Pseudomonadati</taxon>
        <taxon>Pseudomonadota</taxon>
        <taxon>Alphaproteobacteria</taxon>
        <taxon>Hyphomicrobiales</taxon>
        <taxon>Methylocystaceae</taxon>
        <taxon>Methylocystis</taxon>
    </lineage>
</organism>
<name>A0A3G8MAF0_9HYPH</name>
<dbReference type="Proteomes" id="UP000273982">
    <property type="component" value="Chromosome"/>
</dbReference>
<dbReference type="Gene3D" id="3.40.630.30">
    <property type="match status" value="1"/>
</dbReference>
<reference evidence="2 3" key="1">
    <citation type="submission" date="2018-11" db="EMBL/GenBank/DDBJ databases">
        <title>Genome squencing of methanotrophic bacteria isolated from alkaline groundwater in Korea.</title>
        <authorList>
            <person name="Nguyen L.N."/>
        </authorList>
    </citation>
    <scope>NUCLEOTIDE SEQUENCE [LARGE SCALE GENOMIC DNA]</scope>
    <source>
        <strain evidence="2 3">GW6</strain>
    </source>
</reference>
<evidence type="ECO:0000259" key="1">
    <source>
        <dbReference type="PROSITE" id="PS51186"/>
    </source>
</evidence>
<dbReference type="PROSITE" id="PS51186">
    <property type="entry name" value="GNAT"/>
    <property type="match status" value="1"/>
</dbReference>
<dbReference type="InterPro" id="IPR000182">
    <property type="entry name" value="GNAT_dom"/>
</dbReference>
<feature type="domain" description="N-acetyltransferase" evidence="1">
    <location>
        <begin position="15"/>
        <end position="167"/>
    </location>
</feature>
<evidence type="ECO:0000313" key="3">
    <source>
        <dbReference type="Proteomes" id="UP000273982"/>
    </source>
</evidence>
<dbReference type="KEGG" id="mros:EHO51_16850"/>
<dbReference type="AlphaFoldDB" id="A0A3G8MAF0"/>
<proteinExistence type="predicted"/>
<dbReference type="EMBL" id="CP034086">
    <property type="protein sequence ID" value="AZG78265.1"/>
    <property type="molecule type" value="Genomic_DNA"/>
</dbReference>
<dbReference type="InterPro" id="IPR016181">
    <property type="entry name" value="Acyl_CoA_acyltransferase"/>
</dbReference>
<gene>
    <name evidence="2" type="ORF">EHO51_16850</name>
</gene>
<accession>A0A3G8MAF0</accession>
<sequence length="171" mass="18659">MHASAQSKEKQVADLAHRNASLDDMKDLWALMRQTAADIPCSIESESDQERALTEIMKCCTAEFSPVILDAKRNVVGALLARRDELDWGLRNIETINVSLAAVSADHRDNGAFKVLIDAILKRNAPVYVEVKAGDAQGLAAELKGCGFSLTKTEEGAELYKWEPMAEAKAA</sequence>
<dbReference type="SUPFAM" id="SSF55729">
    <property type="entry name" value="Acyl-CoA N-acyltransferases (Nat)"/>
    <property type="match status" value="1"/>
</dbReference>
<protein>
    <recommendedName>
        <fullName evidence="1">N-acetyltransferase domain-containing protein</fullName>
    </recommendedName>
</protein>
<evidence type="ECO:0000313" key="2">
    <source>
        <dbReference type="EMBL" id="AZG78265.1"/>
    </source>
</evidence>
<dbReference type="GO" id="GO:0016747">
    <property type="term" value="F:acyltransferase activity, transferring groups other than amino-acyl groups"/>
    <property type="evidence" value="ECO:0007669"/>
    <property type="project" value="InterPro"/>
</dbReference>